<gene>
    <name evidence="1" type="ORF">GCM10010255_48650</name>
</gene>
<organism evidence="1 2">
    <name type="scientific">Streptomyces coeruleofuscus</name>
    <dbReference type="NCBI Taxonomy" id="66879"/>
    <lineage>
        <taxon>Bacteria</taxon>
        <taxon>Bacillati</taxon>
        <taxon>Actinomycetota</taxon>
        <taxon>Actinomycetes</taxon>
        <taxon>Kitasatosporales</taxon>
        <taxon>Streptomycetaceae</taxon>
        <taxon>Streptomyces</taxon>
    </lineage>
</organism>
<accession>A0ABN3IM70</accession>
<dbReference type="Proteomes" id="UP001499986">
    <property type="component" value="Unassembled WGS sequence"/>
</dbReference>
<sequence length="49" mass="5043">MEFPVPYVDGQPFGDGFRVPGTDATALGVPPATLLLPLALATAADRRGC</sequence>
<keyword evidence="2" id="KW-1185">Reference proteome</keyword>
<comment type="caution">
    <text evidence="1">The sequence shown here is derived from an EMBL/GenBank/DDBJ whole genome shotgun (WGS) entry which is preliminary data.</text>
</comment>
<reference evidence="1 2" key="1">
    <citation type="journal article" date="2019" name="Int. J. Syst. Evol. Microbiol.">
        <title>The Global Catalogue of Microorganisms (GCM) 10K type strain sequencing project: providing services to taxonomists for standard genome sequencing and annotation.</title>
        <authorList>
            <consortium name="The Broad Institute Genomics Platform"/>
            <consortium name="The Broad Institute Genome Sequencing Center for Infectious Disease"/>
            <person name="Wu L."/>
            <person name="Ma J."/>
        </authorList>
    </citation>
    <scope>NUCLEOTIDE SEQUENCE [LARGE SCALE GENOMIC DNA]</scope>
    <source>
        <strain evidence="1 2">JCM 4358</strain>
    </source>
</reference>
<dbReference type="EMBL" id="BAAASE010000006">
    <property type="protein sequence ID" value="GAA2407539.1"/>
    <property type="molecule type" value="Genomic_DNA"/>
</dbReference>
<protein>
    <submittedName>
        <fullName evidence="1">Uncharacterized protein</fullName>
    </submittedName>
</protein>
<proteinExistence type="predicted"/>
<evidence type="ECO:0000313" key="1">
    <source>
        <dbReference type="EMBL" id="GAA2407539.1"/>
    </source>
</evidence>
<evidence type="ECO:0000313" key="2">
    <source>
        <dbReference type="Proteomes" id="UP001499986"/>
    </source>
</evidence>
<name>A0ABN3IM70_9ACTN</name>